<name>A0A261RW45_9BORD</name>
<dbReference type="EMBL" id="NEVR01000002">
    <property type="protein sequence ID" value="OZI65107.1"/>
    <property type="molecule type" value="Genomic_DNA"/>
</dbReference>
<reference evidence="2 3" key="1">
    <citation type="submission" date="2017-05" db="EMBL/GenBank/DDBJ databases">
        <title>Complete and WGS of Bordetella genogroups.</title>
        <authorList>
            <person name="Spilker T."/>
            <person name="Lipuma J."/>
        </authorList>
    </citation>
    <scope>NUCLEOTIDE SEQUENCE [LARGE SCALE GENOMIC DNA]</scope>
    <source>
        <strain evidence="2 3">AU9795</strain>
    </source>
</reference>
<dbReference type="RefSeq" id="WP_094828394.1">
    <property type="nucleotide sequence ID" value="NZ_NEVL01000005.1"/>
</dbReference>
<reference evidence="1 4" key="2">
    <citation type="submission" date="2017-05" db="EMBL/GenBank/DDBJ databases">
        <title>Complete and WGS of Bordetella genogroups.</title>
        <authorList>
            <person name="Spilker T."/>
            <person name="LiPuma J."/>
        </authorList>
    </citation>
    <scope>NUCLEOTIDE SEQUENCE [LARGE SCALE GENOMIC DNA]</scope>
    <source>
        <strain evidence="1 4">AU17610</strain>
    </source>
</reference>
<dbReference type="Proteomes" id="UP000217005">
    <property type="component" value="Unassembled WGS sequence"/>
</dbReference>
<evidence type="ECO:0000313" key="2">
    <source>
        <dbReference type="EMBL" id="OZI65107.1"/>
    </source>
</evidence>
<dbReference type="AlphaFoldDB" id="A0A261RW45"/>
<sequence length="71" mass="8208">MDWKVFKSGWIGERNFEVETREEEAGYLARATVFGFPPLEVSEPPFPTEELAVKAALKRLSEEFDEAPRFE</sequence>
<dbReference type="OrthoDB" id="8657814at2"/>
<gene>
    <name evidence="2" type="ORF">CAL27_08545</name>
    <name evidence="1" type="ORF">CEG14_21235</name>
</gene>
<proteinExistence type="predicted"/>
<dbReference type="Proteomes" id="UP000216354">
    <property type="component" value="Unassembled WGS sequence"/>
</dbReference>
<evidence type="ECO:0000313" key="4">
    <source>
        <dbReference type="Proteomes" id="UP000217005"/>
    </source>
</evidence>
<accession>A0A261RW45</accession>
<keyword evidence="3" id="KW-1185">Reference proteome</keyword>
<dbReference type="EMBL" id="NEVL01000005">
    <property type="protein sequence ID" value="OZI29155.1"/>
    <property type="molecule type" value="Genomic_DNA"/>
</dbReference>
<protein>
    <submittedName>
        <fullName evidence="1">Uncharacterized protein</fullName>
    </submittedName>
</protein>
<evidence type="ECO:0000313" key="3">
    <source>
        <dbReference type="Proteomes" id="UP000216354"/>
    </source>
</evidence>
<organism evidence="1 4">
    <name type="scientific">Bordetella genomosp. 1</name>
    <dbReference type="NCBI Taxonomy" id="1395607"/>
    <lineage>
        <taxon>Bacteria</taxon>
        <taxon>Pseudomonadati</taxon>
        <taxon>Pseudomonadota</taxon>
        <taxon>Betaproteobacteria</taxon>
        <taxon>Burkholderiales</taxon>
        <taxon>Alcaligenaceae</taxon>
        <taxon>Bordetella</taxon>
    </lineage>
</organism>
<evidence type="ECO:0000313" key="1">
    <source>
        <dbReference type="EMBL" id="OZI29155.1"/>
    </source>
</evidence>
<comment type="caution">
    <text evidence="1">The sequence shown here is derived from an EMBL/GenBank/DDBJ whole genome shotgun (WGS) entry which is preliminary data.</text>
</comment>